<evidence type="ECO:0000256" key="1">
    <source>
        <dbReference type="SAM" id="Coils"/>
    </source>
</evidence>
<keyword evidence="2" id="KW-0472">Membrane</keyword>
<gene>
    <name evidence="3" type="ORF">XJ32_04430</name>
</gene>
<keyword evidence="1" id="KW-0175">Coiled coil</keyword>
<dbReference type="RefSeq" id="WP_005216649.1">
    <property type="nucleotide sequence ID" value="NZ_CABKOK010000001.1"/>
</dbReference>
<dbReference type="AlphaFoldDB" id="A0A1Q2LGC0"/>
<feature type="coiled-coil region" evidence="1">
    <location>
        <begin position="84"/>
        <end position="111"/>
    </location>
</feature>
<evidence type="ECO:0000313" key="4">
    <source>
        <dbReference type="Proteomes" id="UP000188298"/>
    </source>
</evidence>
<evidence type="ECO:0000313" key="3">
    <source>
        <dbReference type="EMBL" id="AQQ59463.1"/>
    </source>
</evidence>
<name>A0A1Q2LGC0_9HELI</name>
<protein>
    <recommendedName>
        <fullName evidence="5">Septum formation initiator</fullName>
    </recommendedName>
</protein>
<reference evidence="3 4" key="1">
    <citation type="submission" date="2017-02" db="EMBL/GenBank/DDBJ databases">
        <title>Whole genome sequencing of Helicobacter bilis strain AAQJH.</title>
        <authorList>
            <person name="Conlan S."/>
            <person name="Thomas P.J."/>
            <person name="Mullikin J."/>
            <person name="Palmore T.N."/>
            <person name="Frank K.M."/>
            <person name="Segre J.A."/>
        </authorList>
    </citation>
    <scope>NUCLEOTIDE SEQUENCE [LARGE SCALE GENOMIC DNA]</scope>
    <source>
        <strain evidence="3 4">AAQJH</strain>
    </source>
</reference>
<dbReference type="KEGG" id="hbl:XJ32_04430"/>
<proteinExistence type="predicted"/>
<dbReference type="Proteomes" id="UP000188298">
    <property type="component" value="Chromosome"/>
</dbReference>
<dbReference type="EMBL" id="CP019645">
    <property type="protein sequence ID" value="AQQ59463.1"/>
    <property type="molecule type" value="Genomic_DNA"/>
</dbReference>
<evidence type="ECO:0000256" key="2">
    <source>
        <dbReference type="SAM" id="Phobius"/>
    </source>
</evidence>
<evidence type="ECO:0008006" key="5">
    <source>
        <dbReference type="Google" id="ProtNLM"/>
    </source>
</evidence>
<keyword evidence="2" id="KW-1133">Transmembrane helix</keyword>
<accession>A0A1Q2LGC0</accession>
<keyword evidence="2" id="KW-0812">Transmembrane</keyword>
<organism evidence="3 4">
    <name type="scientific">Helicobacter bilis</name>
    <dbReference type="NCBI Taxonomy" id="37372"/>
    <lineage>
        <taxon>Bacteria</taxon>
        <taxon>Pseudomonadati</taxon>
        <taxon>Campylobacterota</taxon>
        <taxon>Epsilonproteobacteria</taxon>
        <taxon>Campylobacterales</taxon>
        <taxon>Helicobacteraceae</taxon>
        <taxon>Helicobacter</taxon>
    </lineage>
</organism>
<feature type="transmembrane region" description="Helical" evidence="2">
    <location>
        <begin position="51"/>
        <end position="72"/>
    </location>
</feature>
<sequence length="120" mass="14161">MPYSINKQDSTMQQGIIEDTLEISDLDMRISNDEKEELVTFDEKREGIGRFNLLIACFILSVIMAIFIPKIFISNNIYYTSREIARLNAEKELLYEERMRLKREIEIINNKHLMLELGTK</sequence>